<dbReference type="InterPro" id="IPR020806">
    <property type="entry name" value="PKS_PP-bd"/>
</dbReference>
<evidence type="ECO:0000256" key="3">
    <source>
        <dbReference type="SAM" id="MobiDB-lite"/>
    </source>
</evidence>
<dbReference type="GO" id="GO:0031177">
    <property type="term" value="F:phosphopantetheine binding"/>
    <property type="evidence" value="ECO:0007669"/>
    <property type="project" value="InterPro"/>
</dbReference>
<dbReference type="InterPro" id="IPR009081">
    <property type="entry name" value="PP-bd_ACP"/>
</dbReference>
<dbReference type="InterPro" id="IPR036736">
    <property type="entry name" value="ACP-like_sf"/>
</dbReference>
<evidence type="ECO:0000256" key="2">
    <source>
        <dbReference type="ARBA" id="ARBA00022553"/>
    </source>
</evidence>
<dbReference type="Pfam" id="PF00501">
    <property type="entry name" value="AMP-binding"/>
    <property type="match status" value="1"/>
</dbReference>
<evidence type="ECO:0000256" key="1">
    <source>
        <dbReference type="ARBA" id="ARBA00022450"/>
    </source>
</evidence>
<dbReference type="SUPFAM" id="SSF47336">
    <property type="entry name" value="ACP-like"/>
    <property type="match status" value="1"/>
</dbReference>
<feature type="region of interest" description="Disordered" evidence="3">
    <location>
        <begin position="119"/>
        <end position="181"/>
    </location>
</feature>
<name>A0A0F7VVU4_STRLW</name>
<dbReference type="Proteomes" id="UP000035016">
    <property type="component" value="Chromosome Chromosome"/>
</dbReference>
<evidence type="ECO:0000313" key="5">
    <source>
        <dbReference type="EMBL" id="CQR61652.1"/>
    </source>
</evidence>
<dbReference type="NCBIfam" id="TIGR01733">
    <property type="entry name" value="AA-adenyl-dom"/>
    <property type="match status" value="1"/>
</dbReference>
<dbReference type="PROSITE" id="PS00455">
    <property type="entry name" value="AMP_BINDING"/>
    <property type="match status" value="1"/>
</dbReference>
<proteinExistence type="predicted"/>
<dbReference type="Pfam" id="PF00550">
    <property type="entry name" value="PP-binding"/>
    <property type="match status" value="1"/>
</dbReference>
<dbReference type="EMBL" id="LN831790">
    <property type="protein sequence ID" value="CQR61652.1"/>
    <property type="molecule type" value="Genomic_DNA"/>
</dbReference>
<dbReference type="SMART" id="SM00823">
    <property type="entry name" value="PKS_PP"/>
    <property type="match status" value="1"/>
</dbReference>
<dbReference type="Gene3D" id="3.30.300.30">
    <property type="match status" value="1"/>
</dbReference>
<keyword evidence="1" id="KW-0596">Phosphopantetheine</keyword>
<feature type="compositionally biased region" description="Low complexity" evidence="3">
    <location>
        <begin position="144"/>
        <end position="156"/>
    </location>
</feature>
<dbReference type="Gene3D" id="1.10.1200.10">
    <property type="entry name" value="ACP-like"/>
    <property type="match status" value="1"/>
</dbReference>
<reference evidence="5 6" key="1">
    <citation type="submission" date="2015-02" db="EMBL/GenBank/DDBJ databases">
        <authorList>
            <person name="Gomez-Escribano P.J."/>
        </authorList>
    </citation>
    <scope>NUCLEOTIDE SEQUENCE [LARGE SCALE GENOMIC DNA]</scope>
    <source>
        <strain evidence="6">C34 (DSM 42122 / NRRL B-24963)</strain>
    </source>
</reference>
<feature type="domain" description="Carrier" evidence="4">
    <location>
        <begin position="583"/>
        <end position="658"/>
    </location>
</feature>
<dbReference type="KEGG" id="sle:sle_21910"/>
<dbReference type="Pfam" id="PF13193">
    <property type="entry name" value="AMP-binding_C"/>
    <property type="match status" value="1"/>
</dbReference>
<dbReference type="InterPro" id="IPR042099">
    <property type="entry name" value="ANL_N_sf"/>
</dbReference>
<dbReference type="PROSITE" id="PS50075">
    <property type="entry name" value="CARRIER"/>
    <property type="match status" value="1"/>
</dbReference>
<sequence length="660" mass="69887">MQQIPKRVMDLFTERVRRRPRDLAVVAADGRLDYAGLDRRSAALATRLTRAGLRTGDVVLVQAPRGLALATAVLAVLRAGGAFCVVDPRYPAERLGHMWRNSRARFALTAPGVVPPALADGPRVLELGPEAGAEPADPGPGPDPVSAGPDPVSAGPDPVPAGPDPAPSGPPAGPEDTAYLVFTSGSTGSPKAVAMPHRCLDNLVAWTLASTSAEPLRTLMFAPLGFDVFVQEVFTTWCSGGCLFVPADEQRGDLQRIWELCADWEIERLFVPPVALRRMAELTREFGILPASLREVAAAGEALHVTPAVRDLFARLPRARLHNHYGPAETHVALAHTLPGPPRTWPERPPIGRPLPGFRALIRPVPGETGDPESGELWLGGVGLAHGYLGDPGLTAERFPHLGAEEAAAAEHGPDTAHIAHTADAERGPGTAHMSGTAAADTAAAGRRPVRMYRTGDRVTRGSDGLFSYAGRVDDQVKIRGYRVEPGEIEAALARHPAVRECAVAAWTPPEGEERQLVAHVVAAPGHKADPDELRDHLARLLPGHMVPHHVVEAAALPLSPNGKIDRRRLPAPVTAPEAAASAPDGDLRGAVAAVWSGVLGVTDIDPTRHFAALGGTSLSAALVVTRLHSRFRVRISIEEFLREPTVDAVAALIGERTAA</sequence>
<dbReference type="RefSeq" id="WP_029382005.1">
    <property type="nucleotide sequence ID" value="NZ_AZSD01000076.1"/>
</dbReference>
<feature type="compositionally biased region" description="Pro residues" evidence="3">
    <location>
        <begin position="157"/>
        <end position="173"/>
    </location>
</feature>
<dbReference type="InterPro" id="IPR020845">
    <property type="entry name" value="AMP-binding_CS"/>
</dbReference>
<dbReference type="AlphaFoldDB" id="A0A0F7VVU4"/>
<dbReference type="PANTHER" id="PTHR45527:SF1">
    <property type="entry name" value="FATTY ACID SYNTHASE"/>
    <property type="match status" value="1"/>
</dbReference>
<dbReference type="SUPFAM" id="SSF56801">
    <property type="entry name" value="Acetyl-CoA synthetase-like"/>
    <property type="match status" value="1"/>
</dbReference>
<keyword evidence="2" id="KW-0597">Phosphoprotein</keyword>
<dbReference type="GO" id="GO:0017000">
    <property type="term" value="P:antibiotic biosynthetic process"/>
    <property type="evidence" value="ECO:0007669"/>
    <property type="project" value="UniProtKB-ARBA"/>
</dbReference>
<dbReference type="PANTHER" id="PTHR45527">
    <property type="entry name" value="NONRIBOSOMAL PEPTIDE SYNTHETASE"/>
    <property type="match status" value="1"/>
</dbReference>
<dbReference type="GO" id="GO:0043041">
    <property type="term" value="P:amino acid activation for nonribosomal peptide biosynthetic process"/>
    <property type="evidence" value="ECO:0007669"/>
    <property type="project" value="TreeGrafter"/>
</dbReference>
<dbReference type="InterPro" id="IPR010071">
    <property type="entry name" value="AA_adenyl_dom"/>
</dbReference>
<evidence type="ECO:0000313" key="6">
    <source>
        <dbReference type="Proteomes" id="UP000035016"/>
    </source>
</evidence>
<dbReference type="GO" id="GO:0044550">
    <property type="term" value="P:secondary metabolite biosynthetic process"/>
    <property type="evidence" value="ECO:0007669"/>
    <property type="project" value="TreeGrafter"/>
</dbReference>
<gene>
    <name evidence="5" type="primary">sle_21910</name>
</gene>
<dbReference type="FunFam" id="3.30.300.30:FF:000010">
    <property type="entry name" value="Enterobactin synthetase component F"/>
    <property type="match status" value="1"/>
</dbReference>
<dbReference type="InterPro" id="IPR000873">
    <property type="entry name" value="AMP-dep_synth/lig_dom"/>
</dbReference>
<evidence type="ECO:0000259" key="4">
    <source>
        <dbReference type="PROSITE" id="PS50075"/>
    </source>
</evidence>
<protein>
    <submittedName>
        <fullName evidence="5">Tyrocidine synthase 2</fullName>
    </submittedName>
</protein>
<dbReference type="Gene3D" id="3.40.50.12780">
    <property type="entry name" value="N-terminal domain of ligase-like"/>
    <property type="match status" value="1"/>
</dbReference>
<dbReference type="InterPro" id="IPR045851">
    <property type="entry name" value="AMP-bd_C_sf"/>
</dbReference>
<organism evidence="5 6">
    <name type="scientific">Streptomyces leeuwenhoekii</name>
    <dbReference type="NCBI Taxonomy" id="1437453"/>
    <lineage>
        <taxon>Bacteria</taxon>
        <taxon>Bacillati</taxon>
        <taxon>Actinomycetota</taxon>
        <taxon>Actinomycetes</taxon>
        <taxon>Kitasatosporales</taxon>
        <taxon>Streptomycetaceae</taxon>
        <taxon>Streptomyces</taxon>
    </lineage>
</organism>
<dbReference type="InterPro" id="IPR025110">
    <property type="entry name" value="AMP-bd_C"/>
</dbReference>
<feature type="region of interest" description="Disordered" evidence="3">
    <location>
        <begin position="426"/>
        <end position="447"/>
    </location>
</feature>
<accession>A0A0F7VVU4</accession>
<dbReference type="GO" id="GO:0005737">
    <property type="term" value="C:cytoplasm"/>
    <property type="evidence" value="ECO:0007669"/>
    <property type="project" value="TreeGrafter"/>
</dbReference>